<evidence type="ECO:0000313" key="3">
    <source>
        <dbReference type="Proteomes" id="UP000658278"/>
    </source>
</evidence>
<feature type="transmembrane region" description="Helical" evidence="1">
    <location>
        <begin position="216"/>
        <end position="236"/>
    </location>
</feature>
<dbReference type="Proteomes" id="UP000658278">
    <property type="component" value="Unassembled WGS sequence"/>
</dbReference>
<dbReference type="RefSeq" id="WP_200280054.1">
    <property type="nucleotide sequence ID" value="NZ_JAENII010000009.1"/>
</dbReference>
<evidence type="ECO:0008006" key="4">
    <source>
        <dbReference type="Google" id="ProtNLM"/>
    </source>
</evidence>
<keyword evidence="1" id="KW-0812">Transmembrane</keyword>
<keyword evidence="3" id="KW-1185">Reference proteome</keyword>
<reference evidence="2" key="1">
    <citation type="submission" date="2021-01" db="EMBL/GenBank/DDBJ databases">
        <title>Modified the classification status of verrucomicrobia.</title>
        <authorList>
            <person name="Feng X."/>
        </authorList>
    </citation>
    <scope>NUCLEOTIDE SEQUENCE</scope>
    <source>
        <strain evidence="2">KCTC 22201</strain>
    </source>
</reference>
<organism evidence="2 3">
    <name type="scientific">Haloferula rosea</name>
    <dbReference type="NCBI Taxonomy" id="490093"/>
    <lineage>
        <taxon>Bacteria</taxon>
        <taxon>Pseudomonadati</taxon>
        <taxon>Verrucomicrobiota</taxon>
        <taxon>Verrucomicrobiia</taxon>
        <taxon>Verrucomicrobiales</taxon>
        <taxon>Verrucomicrobiaceae</taxon>
        <taxon>Haloferula</taxon>
    </lineage>
</organism>
<dbReference type="EMBL" id="JAENII010000009">
    <property type="protein sequence ID" value="MBK1827850.1"/>
    <property type="molecule type" value="Genomic_DNA"/>
</dbReference>
<proteinExistence type="predicted"/>
<evidence type="ECO:0000256" key="1">
    <source>
        <dbReference type="SAM" id="Phobius"/>
    </source>
</evidence>
<keyword evidence="1" id="KW-1133">Transmembrane helix</keyword>
<accession>A0A934RGD0</accession>
<feature type="transmembrane region" description="Helical" evidence="1">
    <location>
        <begin position="109"/>
        <end position="128"/>
    </location>
</feature>
<feature type="transmembrane region" description="Helical" evidence="1">
    <location>
        <begin position="174"/>
        <end position="196"/>
    </location>
</feature>
<comment type="caution">
    <text evidence="2">The sequence shown here is derived from an EMBL/GenBank/DDBJ whole genome shotgun (WGS) entry which is preliminary data.</text>
</comment>
<sequence>MADPKTHQEHPLANILINVLIPVMVLSYLSKDPALQEQMGKDAKLWHIGPIKALGVALALPLGYGVWHFVKTRKFNFFSGLGLFSVLLTGCLTLYLWNKDGTVKEHAGILFGLKEAAIPLALGFAVFFSRRSATPLLNVFLYNDSLFDIPKIEKQVEAKNGNAAYQKLLDQANALFAGSFFLSSALNLLLALFFFHGFDRTANDALEVYNGIIGKLTGWGFAVIGIPLLGILFLTLQRLLKGLREITGYKDDELLLPR</sequence>
<gene>
    <name evidence="2" type="ORF">JIN81_12535</name>
</gene>
<name>A0A934RGD0_9BACT</name>
<dbReference type="NCBIfam" id="NF041646">
    <property type="entry name" value="VC0807_fam"/>
    <property type="match status" value="1"/>
</dbReference>
<dbReference type="AlphaFoldDB" id="A0A934RGD0"/>
<feature type="transmembrane region" description="Helical" evidence="1">
    <location>
        <begin position="12"/>
        <end position="30"/>
    </location>
</feature>
<protein>
    <recommendedName>
        <fullName evidence="4">MFS transporter</fullName>
    </recommendedName>
</protein>
<keyword evidence="1" id="KW-0472">Membrane</keyword>
<feature type="transmembrane region" description="Helical" evidence="1">
    <location>
        <begin position="77"/>
        <end position="97"/>
    </location>
</feature>
<evidence type="ECO:0000313" key="2">
    <source>
        <dbReference type="EMBL" id="MBK1827850.1"/>
    </source>
</evidence>
<feature type="transmembrane region" description="Helical" evidence="1">
    <location>
        <begin position="50"/>
        <end position="70"/>
    </location>
</feature>